<gene>
    <name evidence="1" type="ORF">CVS27_15055</name>
</gene>
<keyword evidence="2" id="KW-1185">Reference proteome</keyword>
<reference evidence="1 2" key="1">
    <citation type="submission" date="2018-01" db="EMBL/GenBank/DDBJ databases">
        <title>Arthrobacter sp. nov., from glaciers in China.</title>
        <authorList>
            <person name="Liu Q."/>
            <person name="Xin Y.-H."/>
        </authorList>
    </citation>
    <scope>NUCLEOTIDE SEQUENCE [LARGE SCALE GENOMIC DNA]</scope>
    <source>
        <strain evidence="1 2">HLT2-12-2</strain>
    </source>
</reference>
<name>A0A2S3ZU00_ARTGL</name>
<dbReference type="AlphaFoldDB" id="A0A2S3ZU00"/>
<comment type="caution">
    <text evidence="1">The sequence shown here is derived from an EMBL/GenBank/DDBJ whole genome shotgun (WGS) entry which is preliminary data.</text>
</comment>
<proteinExistence type="predicted"/>
<dbReference type="Proteomes" id="UP000237061">
    <property type="component" value="Unassembled WGS sequence"/>
</dbReference>
<evidence type="ECO:0000313" key="1">
    <source>
        <dbReference type="EMBL" id="POH72452.1"/>
    </source>
</evidence>
<accession>A0A2S3ZU00</accession>
<evidence type="ECO:0000313" key="2">
    <source>
        <dbReference type="Proteomes" id="UP000237061"/>
    </source>
</evidence>
<dbReference type="EMBL" id="PPXC01000013">
    <property type="protein sequence ID" value="POH72452.1"/>
    <property type="molecule type" value="Genomic_DNA"/>
</dbReference>
<sequence>MADKQLDGLLKDLESQGFTIERRSRGLFAYSPDRTKAPVAIHLTPSDHRSWLNMLSQLKRAGYIRKRK</sequence>
<organism evidence="1 2">
    <name type="scientific">Arthrobacter glacialis</name>
    <dbReference type="NCBI Taxonomy" id="1664"/>
    <lineage>
        <taxon>Bacteria</taxon>
        <taxon>Bacillati</taxon>
        <taxon>Actinomycetota</taxon>
        <taxon>Actinomycetes</taxon>
        <taxon>Micrococcales</taxon>
        <taxon>Micrococcaceae</taxon>
        <taxon>Arthrobacter</taxon>
    </lineage>
</organism>
<protein>
    <recommendedName>
        <fullName evidence="3">HicA protein</fullName>
    </recommendedName>
</protein>
<evidence type="ECO:0008006" key="3">
    <source>
        <dbReference type="Google" id="ProtNLM"/>
    </source>
</evidence>